<dbReference type="SUPFAM" id="SSF117916">
    <property type="entry name" value="Fe-S cluster assembly (FSCA) domain-like"/>
    <property type="match status" value="1"/>
</dbReference>
<dbReference type="Pfam" id="PF10609">
    <property type="entry name" value="ParA"/>
    <property type="match status" value="1"/>
</dbReference>
<evidence type="ECO:0000313" key="6">
    <source>
        <dbReference type="Proteomes" id="UP000006727"/>
    </source>
</evidence>
<keyword evidence="1" id="KW-0547">Nucleotide-binding</keyword>
<dbReference type="InterPro" id="IPR044304">
    <property type="entry name" value="NUBPL-like"/>
</dbReference>
<dbReference type="GO" id="GO:0051539">
    <property type="term" value="F:4 iron, 4 sulfur cluster binding"/>
    <property type="evidence" value="ECO:0000318"/>
    <property type="project" value="GO_Central"/>
</dbReference>
<evidence type="ECO:0000259" key="3">
    <source>
        <dbReference type="Pfam" id="PF01883"/>
    </source>
</evidence>
<dbReference type="GO" id="GO:0016226">
    <property type="term" value="P:iron-sulfur cluster assembly"/>
    <property type="evidence" value="ECO:0000318"/>
    <property type="project" value="GO_Central"/>
</dbReference>
<dbReference type="InterPro" id="IPR034904">
    <property type="entry name" value="FSCA_dom_sf"/>
</dbReference>
<dbReference type="InParanoid" id="A0A2K1K8G8"/>
<evidence type="ECO:0000313" key="4">
    <source>
        <dbReference type="EMBL" id="PNR50068.1"/>
    </source>
</evidence>
<dbReference type="InterPro" id="IPR002744">
    <property type="entry name" value="MIP18-like"/>
</dbReference>
<dbReference type="Gramene" id="Pp3c8_23290V3.1">
    <property type="protein sequence ID" value="Pp3c8_23290V3.1"/>
    <property type="gene ID" value="Pp3c8_23290"/>
</dbReference>
<dbReference type="AlphaFoldDB" id="A0A2K1K8G8"/>
<evidence type="ECO:0000256" key="2">
    <source>
        <dbReference type="ARBA" id="ARBA00022840"/>
    </source>
</evidence>
<dbReference type="Proteomes" id="UP000006727">
    <property type="component" value="Chromosome 8"/>
</dbReference>
<dbReference type="EMBL" id="ABEU02000008">
    <property type="protein sequence ID" value="PNR50068.1"/>
    <property type="molecule type" value="Genomic_DNA"/>
</dbReference>
<gene>
    <name evidence="4" type="ORF">PHYPA_011965</name>
</gene>
<protein>
    <recommendedName>
        <fullName evidence="3">MIP18 family-like domain-containing protein</fullName>
    </recommendedName>
</protein>
<reference evidence="4 6" key="2">
    <citation type="journal article" date="2018" name="Plant J.">
        <title>The Physcomitrella patens chromosome-scale assembly reveals moss genome structure and evolution.</title>
        <authorList>
            <person name="Lang D."/>
            <person name="Ullrich K.K."/>
            <person name="Murat F."/>
            <person name="Fuchs J."/>
            <person name="Jenkins J."/>
            <person name="Haas F.B."/>
            <person name="Piednoel M."/>
            <person name="Gundlach H."/>
            <person name="Van Bel M."/>
            <person name="Meyberg R."/>
            <person name="Vives C."/>
            <person name="Morata J."/>
            <person name="Symeonidi A."/>
            <person name="Hiss M."/>
            <person name="Muchero W."/>
            <person name="Kamisugi Y."/>
            <person name="Saleh O."/>
            <person name="Blanc G."/>
            <person name="Decker E.L."/>
            <person name="van Gessel N."/>
            <person name="Grimwood J."/>
            <person name="Hayes R.D."/>
            <person name="Graham S.W."/>
            <person name="Gunter L.E."/>
            <person name="McDaniel S.F."/>
            <person name="Hoernstein S.N.W."/>
            <person name="Larsson A."/>
            <person name="Li F.W."/>
            <person name="Perroud P.F."/>
            <person name="Phillips J."/>
            <person name="Ranjan P."/>
            <person name="Rokshar D.S."/>
            <person name="Rothfels C.J."/>
            <person name="Schneider L."/>
            <person name="Shu S."/>
            <person name="Stevenson D.W."/>
            <person name="Thummler F."/>
            <person name="Tillich M."/>
            <person name="Villarreal Aguilar J.C."/>
            <person name="Widiez T."/>
            <person name="Wong G.K."/>
            <person name="Wymore A."/>
            <person name="Zhang Y."/>
            <person name="Zimmer A.D."/>
            <person name="Quatrano R.S."/>
            <person name="Mayer K.F.X."/>
            <person name="Goodstein D."/>
            <person name="Casacuberta J.M."/>
            <person name="Vandepoele K."/>
            <person name="Reski R."/>
            <person name="Cuming A.C."/>
            <person name="Tuskan G.A."/>
            <person name="Maumus F."/>
            <person name="Salse J."/>
            <person name="Schmutz J."/>
            <person name="Rensing S.A."/>
        </authorList>
    </citation>
    <scope>NUCLEOTIDE SEQUENCE [LARGE SCALE GENOMIC DNA]</scope>
    <source>
        <strain evidence="5 6">cv. Gransden 2004</strain>
    </source>
</reference>
<feature type="domain" description="MIP18 family-like" evidence="3">
    <location>
        <begin position="28"/>
        <end position="65"/>
    </location>
</feature>
<evidence type="ECO:0000313" key="5">
    <source>
        <dbReference type="EnsemblPlants" id="Pp3c8_23290V3.1"/>
    </source>
</evidence>
<dbReference type="InterPro" id="IPR033756">
    <property type="entry name" value="YlxH/NBP35"/>
</dbReference>
<dbReference type="PaxDb" id="3218-PP1S388_8V6.1"/>
<reference evidence="4 6" key="1">
    <citation type="journal article" date="2008" name="Science">
        <title>The Physcomitrella genome reveals evolutionary insights into the conquest of land by plants.</title>
        <authorList>
            <person name="Rensing S."/>
            <person name="Lang D."/>
            <person name="Zimmer A."/>
            <person name="Terry A."/>
            <person name="Salamov A."/>
            <person name="Shapiro H."/>
            <person name="Nishiyama T."/>
            <person name="Perroud P.-F."/>
            <person name="Lindquist E."/>
            <person name="Kamisugi Y."/>
            <person name="Tanahashi T."/>
            <person name="Sakakibara K."/>
            <person name="Fujita T."/>
            <person name="Oishi K."/>
            <person name="Shin-I T."/>
            <person name="Kuroki Y."/>
            <person name="Toyoda A."/>
            <person name="Suzuki Y."/>
            <person name="Hashimoto A."/>
            <person name="Yamaguchi K."/>
            <person name="Sugano A."/>
            <person name="Kohara Y."/>
            <person name="Fujiyama A."/>
            <person name="Anterola A."/>
            <person name="Aoki S."/>
            <person name="Ashton N."/>
            <person name="Barbazuk W.B."/>
            <person name="Barker E."/>
            <person name="Bennetzen J."/>
            <person name="Bezanilla M."/>
            <person name="Blankenship R."/>
            <person name="Cho S.H."/>
            <person name="Dutcher S."/>
            <person name="Estelle M."/>
            <person name="Fawcett J.A."/>
            <person name="Gundlach H."/>
            <person name="Hanada K."/>
            <person name="Heyl A."/>
            <person name="Hicks K.A."/>
            <person name="Hugh J."/>
            <person name="Lohr M."/>
            <person name="Mayer K."/>
            <person name="Melkozernov A."/>
            <person name="Murata T."/>
            <person name="Nelson D."/>
            <person name="Pils B."/>
            <person name="Prigge M."/>
            <person name="Reiss B."/>
            <person name="Renner T."/>
            <person name="Rombauts S."/>
            <person name="Rushton P."/>
            <person name="Sanderfoot A."/>
            <person name="Schween G."/>
            <person name="Shiu S.-H."/>
            <person name="Stueber K."/>
            <person name="Theodoulou F.L."/>
            <person name="Tu H."/>
            <person name="Van de Peer Y."/>
            <person name="Verrier P.J."/>
            <person name="Waters E."/>
            <person name="Wood A."/>
            <person name="Yang L."/>
            <person name="Cove D."/>
            <person name="Cuming A."/>
            <person name="Hasebe M."/>
            <person name="Lucas S."/>
            <person name="Mishler D.B."/>
            <person name="Reski R."/>
            <person name="Grigoriev I."/>
            <person name="Quatrano R.S."/>
            <person name="Boore J.L."/>
        </authorList>
    </citation>
    <scope>NUCLEOTIDE SEQUENCE [LARGE SCALE GENOMIC DNA]</scope>
    <source>
        <strain evidence="5 6">cv. Gransden 2004</strain>
    </source>
</reference>
<proteinExistence type="predicted"/>
<reference evidence="5" key="3">
    <citation type="submission" date="2020-12" db="UniProtKB">
        <authorList>
            <consortium name="EnsemblPlants"/>
        </authorList>
    </citation>
    <scope>IDENTIFICATION</scope>
</reference>
<dbReference type="PANTHER" id="PTHR42961">
    <property type="entry name" value="IRON-SULFUR PROTEIN NUBPL"/>
    <property type="match status" value="1"/>
</dbReference>
<keyword evidence="6" id="KW-1185">Reference proteome</keyword>
<dbReference type="EnsemblPlants" id="Pp3c8_23290V3.1">
    <property type="protein sequence ID" value="Pp3c8_23290V3.1"/>
    <property type="gene ID" value="Pp3c8_23290"/>
</dbReference>
<organism evidence="4">
    <name type="scientific">Physcomitrium patens</name>
    <name type="common">Spreading-leaved earth moss</name>
    <name type="synonym">Physcomitrella patens</name>
    <dbReference type="NCBI Taxonomy" id="3218"/>
    <lineage>
        <taxon>Eukaryota</taxon>
        <taxon>Viridiplantae</taxon>
        <taxon>Streptophyta</taxon>
        <taxon>Embryophyta</taxon>
        <taxon>Bryophyta</taxon>
        <taxon>Bryophytina</taxon>
        <taxon>Bryopsida</taxon>
        <taxon>Funariidae</taxon>
        <taxon>Funariales</taxon>
        <taxon>Funariaceae</taxon>
        <taxon>Physcomitrium</taxon>
    </lineage>
</organism>
<keyword evidence="2" id="KW-0067">ATP-binding</keyword>
<name>A0A2K1K8G8_PHYPA</name>
<dbReference type="STRING" id="3218.A0A2K1K8G8"/>
<accession>A0A2K1K8G8</accession>
<dbReference type="Gene3D" id="3.40.50.300">
    <property type="entry name" value="P-loop containing nucleotide triphosphate hydrolases"/>
    <property type="match status" value="1"/>
</dbReference>
<dbReference type="PANTHER" id="PTHR42961:SF2">
    <property type="entry name" value="IRON-SULFUR PROTEIN NUBPL"/>
    <property type="match status" value="1"/>
</dbReference>
<dbReference type="GO" id="GO:0005524">
    <property type="term" value="F:ATP binding"/>
    <property type="evidence" value="ECO:0007669"/>
    <property type="project" value="UniProtKB-KW"/>
</dbReference>
<dbReference type="InterPro" id="IPR027417">
    <property type="entry name" value="P-loop_NTPase"/>
</dbReference>
<dbReference type="Gene3D" id="3.30.300.130">
    <property type="entry name" value="Fe-S cluster assembly (FSCA)"/>
    <property type="match status" value="1"/>
</dbReference>
<sequence>MTTSLAAAQLQRLPLEDIGATCKSKEVVVSFQLELSTPACPVKDMFEQQGKEKVSAIPWVNGVDVKITAKPAEPLIADDVLVGFKKVFNIVAASSCKVVPLTAAIIVTIPQKLAFIDVAKGVRIFSKLKVPCVAVVENMRFFEGDDKRNYSFGKGSGAQIFFIDISDVHVEVVQQLGIPHLFELPFGLEGSQVANTFSDIGVCVVQQCAKLRQAVSTAVTYNKAINALRVKAPGSTKEFLLHPATNKWSGEQKLRYTDVSKDIQPESSRPMGNYAVVINWPDGFSQIAPNDQLASMERLVDVPEPVSVLDNFRSTDSNLEIPVNDGVATILNRANSVATRLHS</sequence>
<dbReference type="Pfam" id="PF01883">
    <property type="entry name" value="FeS_assembly_P"/>
    <property type="match status" value="1"/>
</dbReference>
<evidence type="ECO:0000256" key="1">
    <source>
        <dbReference type="ARBA" id="ARBA00022741"/>
    </source>
</evidence>